<dbReference type="Proteomes" id="UP000002139">
    <property type="component" value="Chromosome"/>
</dbReference>
<gene>
    <name evidence="2" type="ordered locus">sce6331</name>
</gene>
<organism evidence="2 3">
    <name type="scientific">Sorangium cellulosum (strain So ce56)</name>
    <name type="common">Polyangium cellulosum (strain So ce56)</name>
    <dbReference type="NCBI Taxonomy" id="448385"/>
    <lineage>
        <taxon>Bacteria</taxon>
        <taxon>Pseudomonadati</taxon>
        <taxon>Myxococcota</taxon>
        <taxon>Polyangia</taxon>
        <taxon>Polyangiales</taxon>
        <taxon>Polyangiaceae</taxon>
        <taxon>Sorangium</taxon>
    </lineage>
</organism>
<dbReference type="EMBL" id="AM746676">
    <property type="protein sequence ID" value="CAN96498.1"/>
    <property type="molecule type" value="Genomic_DNA"/>
</dbReference>
<dbReference type="HOGENOM" id="CLU_543915_0_0_7"/>
<proteinExistence type="predicted"/>
<reference evidence="2 3" key="1">
    <citation type="journal article" date="2007" name="Nat. Biotechnol.">
        <title>Complete genome sequence of the myxobacterium Sorangium cellulosum.</title>
        <authorList>
            <person name="Schneiker S."/>
            <person name="Perlova O."/>
            <person name="Kaiser O."/>
            <person name="Gerth K."/>
            <person name="Alici A."/>
            <person name="Altmeyer M.O."/>
            <person name="Bartels D."/>
            <person name="Bekel T."/>
            <person name="Beyer S."/>
            <person name="Bode E."/>
            <person name="Bode H.B."/>
            <person name="Bolten C.J."/>
            <person name="Choudhuri J.V."/>
            <person name="Doss S."/>
            <person name="Elnakady Y.A."/>
            <person name="Frank B."/>
            <person name="Gaigalat L."/>
            <person name="Goesmann A."/>
            <person name="Groeger C."/>
            <person name="Gross F."/>
            <person name="Jelsbak L."/>
            <person name="Jelsbak L."/>
            <person name="Kalinowski J."/>
            <person name="Kegler C."/>
            <person name="Knauber T."/>
            <person name="Konietzny S."/>
            <person name="Kopp M."/>
            <person name="Krause L."/>
            <person name="Krug D."/>
            <person name="Linke B."/>
            <person name="Mahmud T."/>
            <person name="Martinez-Arias R."/>
            <person name="McHardy A.C."/>
            <person name="Merai M."/>
            <person name="Meyer F."/>
            <person name="Mormann S."/>
            <person name="Munoz-Dorado J."/>
            <person name="Perez J."/>
            <person name="Pradella S."/>
            <person name="Rachid S."/>
            <person name="Raddatz G."/>
            <person name="Rosenau F."/>
            <person name="Rueckert C."/>
            <person name="Sasse F."/>
            <person name="Scharfe M."/>
            <person name="Schuster S.C."/>
            <person name="Suen G."/>
            <person name="Treuner-Lange A."/>
            <person name="Velicer G.J."/>
            <person name="Vorholter F.-J."/>
            <person name="Weissman K.J."/>
            <person name="Welch R.D."/>
            <person name="Wenzel S.C."/>
            <person name="Whitworth D.E."/>
            <person name="Wilhelm S."/>
            <person name="Wittmann C."/>
            <person name="Bloecker H."/>
            <person name="Puehler A."/>
            <person name="Mueller R."/>
        </authorList>
    </citation>
    <scope>NUCLEOTIDE SEQUENCE [LARGE SCALE GENOMIC DNA]</scope>
    <source>
        <strain evidence="3">So ce56</strain>
    </source>
</reference>
<dbReference type="KEGG" id="scl:sce6331"/>
<sequence length="501" mass="55193">MMSVIATSGVREKAAPAASSSPQQGPAVTGSARQGREASGLYWSRRASNHLLQSATSRPRAHATRSARRTTMRLLLRVANLTAKPSEVHAVIALTRIIVAVGRAVSARKTRIVTISTRIVSITGRRHAEGRAPARRCVSVVGSGVTPEILHRTYAAAANSEVPKMIHIATSAEIGKAVRRGLRVPVAFVPDNLLVGPCASDPEVHCQRRYDFWGFRGREGTRFRASFREMLGAVQSRKRVVAWTSRLWSDAVALWGLCAWRLHQRPEQPDIEIVILGDATEAGFGCGSIRLTPADARRCQDDARALSLTRAQEMARCWRKVSGRSPVLSAVGGRAGRWSKDLVELSTYQAGFFPRMDGRALALSRFDELLFSCLDKQWSTPVNVFVRRSSAGDELRKWLTHTGDVFLAMRLRQWAGHRGDKAALESEPCQPENFMKEARYRLSDAGDEIQRAGLAEIGQGAPLPVWGVTAYDPLAPWVAVDDDTDHQRIQRLEERAAQGVE</sequence>
<name>A9GJW6_SORC5</name>
<feature type="region of interest" description="Disordered" evidence="1">
    <location>
        <begin position="1"/>
        <end position="35"/>
    </location>
</feature>
<dbReference type="AlphaFoldDB" id="A9GJW6"/>
<evidence type="ECO:0000256" key="1">
    <source>
        <dbReference type="SAM" id="MobiDB-lite"/>
    </source>
</evidence>
<evidence type="ECO:0000313" key="3">
    <source>
        <dbReference type="Proteomes" id="UP000002139"/>
    </source>
</evidence>
<accession>A9GJW6</accession>
<protein>
    <submittedName>
        <fullName evidence="2">Uncharacterized protein</fullName>
    </submittedName>
</protein>
<keyword evidence="3" id="KW-1185">Reference proteome</keyword>
<feature type="compositionally biased region" description="Low complexity" evidence="1">
    <location>
        <begin position="15"/>
        <end position="27"/>
    </location>
</feature>
<evidence type="ECO:0000313" key="2">
    <source>
        <dbReference type="EMBL" id="CAN96498.1"/>
    </source>
</evidence>